<protein>
    <recommendedName>
        <fullName evidence="1">Thioredoxin domain-containing protein</fullName>
    </recommendedName>
</protein>
<dbReference type="Pfam" id="PF00085">
    <property type="entry name" value="Thioredoxin"/>
    <property type="match status" value="1"/>
</dbReference>
<dbReference type="SMR" id="Q54CF5"/>
<dbReference type="VEuPathDB" id="AmoebaDB:DDB_G0293154"/>
<dbReference type="GeneID" id="8628984"/>
<dbReference type="InterPro" id="IPR036249">
    <property type="entry name" value="Thioredoxin-like_sf"/>
</dbReference>
<dbReference type="dictyBase" id="DDB_G0293154"/>
<feature type="domain" description="Thioredoxin" evidence="1">
    <location>
        <begin position="4"/>
        <end position="46"/>
    </location>
</feature>
<dbReference type="Proteomes" id="UP000002195">
    <property type="component" value="Unassembled WGS sequence"/>
</dbReference>
<proteinExistence type="predicted"/>
<evidence type="ECO:0000313" key="3">
    <source>
        <dbReference type="Proteomes" id="UP000002195"/>
    </source>
</evidence>
<dbReference type="PaxDb" id="44689-DDB0219811"/>
<reference evidence="2 3" key="1">
    <citation type="journal article" date="2005" name="Nature">
        <title>The genome of the social amoeba Dictyostelium discoideum.</title>
        <authorList>
            <consortium name="The Dictyostelium discoideum Sequencing Consortium"/>
            <person name="Eichinger L."/>
            <person name="Pachebat J.A."/>
            <person name="Glockner G."/>
            <person name="Rajandream M.A."/>
            <person name="Sucgang R."/>
            <person name="Berriman M."/>
            <person name="Song J."/>
            <person name="Olsen R."/>
            <person name="Szafranski K."/>
            <person name="Xu Q."/>
            <person name="Tunggal B."/>
            <person name="Kummerfeld S."/>
            <person name="Madera M."/>
            <person name="Konfortov B.A."/>
            <person name="Rivero F."/>
            <person name="Bankier A.T."/>
            <person name="Lehmann R."/>
            <person name="Hamlin N."/>
            <person name="Davies R."/>
            <person name="Gaudet P."/>
            <person name="Fey P."/>
            <person name="Pilcher K."/>
            <person name="Chen G."/>
            <person name="Saunders D."/>
            <person name="Sodergren E."/>
            <person name="Davis P."/>
            <person name="Kerhornou A."/>
            <person name="Nie X."/>
            <person name="Hall N."/>
            <person name="Anjard C."/>
            <person name="Hemphill L."/>
            <person name="Bason N."/>
            <person name="Farbrother P."/>
            <person name="Desany B."/>
            <person name="Just E."/>
            <person name="Morio T."/>
            <person name="Rost R."/>
            <person name="Churcher C."/>
            <person name="Cooper J."/>
            <person name="Haydock S."/>
            <person name="van Driessche N."/>
            <person name="Cronin A."/>
            <person name="Goodhead I."/>
            <person name="Muzny D."/>
            <person name="Mourier T."/>
            <person name="Pain A."/>
            <person name="Lu M."/>
            <person name="Harper D."/>
            <person name="Lindsay R."/>
            <person name="Hauser H."/>
            <person name="James K."/>
            <person name="Quiles M."/>
            <person name="Madan Babu M."/>
            <person name="Saito T."/>
            <person name="Buchrieser C."/>
            <person name="Wardroper A."/>
            <person name="Felder M."/>
            <person name="Thangavelu M."/>
            <person name="Johnson D."/>
            <person name="Knights A."/>
            <person name="Loulseged H."/>
            <person name="Mungall K."/>
            <person name="Oliver K."/>
            <person name="Price C."/>
            <person name="Quail M.A."/>
            <person name="Urushihara H."/>
            <person name="Hernandez J."/>
            <person name="Rabbinowitsch E."/>
            <person name="Steffen D."/>
            <person name="Sanders M."/>
            <person name="Ma J."/>
            <person name="Kohara Y."/>
            <person name="Sharp S."/>
            <person name="Simmonds M."/>
            <person name="Spiegler S."/>
            <person name="Tivey A."/>
            <person name="Sugano S."/>
            <person name="White B."/>
            <person name="Walker D."/>
            <person name="Woodward J."/>
            <person name="Winckler T."/>
            <person name="Tanaka Y."/>
            <person name="Shaulsky G."/>
            <person name="Schleicher M."/>
            <person name="Weinstock G."/>
            <person name="Rosenthal A."/>
            <person name="Cox E.C."/>
            <person name="Chisholm R.L."/>
            <person name="Gibbs R."/>
            <person name="Loomis W.F."/>
            <person name="Platzer M."/>
            <person name="Kay R.R."/>
            <person name="Williams J."/>
            <person name="Dear P.H."/>
            <person name="Noegel A.A."/>
            <person name="Barrell B."/>
            <person name="Kuspa A."/>
        </authorList>
    </citation>
    <scope>NUCLEOTIDE SEQUENCE [LARGE SCALE GENOMIC DNA]</scope>
    <source>
        <strain evidence="2 3">AX4</strain>
    </source>
</reference>
<dbReference type="Gene3D" id="3.40.30.10">
    <property type="entry name" value="Glutaredoxin"/>
    <property type="match status" value="1"/>
</dbReference>
<accession>Q54CF5</accession>
<dbReference type="AlphaFoldDB" id="Q54CF5"/>
<dbReference type="CDD" id="cd02947">
    <property type="entry name" value="TRX_family"/>
    <property type="match status" value="1"/>
</dbReference>
<comment type="caution">
    <text evidence="2">The sequence shown here is derived from an EMBL/GenBank/DDBJ whole genome shotgun (WGS) entry which is preliminary data.</text>
</comment>
<evidence type="ECO:0000259" key="1">
    <source>
        <dbReference type="Pfam" id="PF00085"/>
    </source>
</evidence>
<dbReference type="KEGG" id="ddi:DDB_G0293154"/>
<name>Q54CF5_DICDI</name>
<dbReference type="InterPro" id="IPR013766">
    <property type="entry name" value="Thioredoxin_domain"/>
</dbReference>
<keyword evidence="3" id="KW-1185">Reference proteome</keyword>
<dbReference type="EMBL" id="AAFI02000199">
    <property type="protein sequence ID" value="EAL60929.1"/>
    <property type="molecule type" value="Genomic_DNA"/>
</dbReference>
<dbReference type="InParanoid" id="Q54CF5"/>
<sequence length="50" mass="5773">MSRPCRFISPVFKKFSKEYTTYTFLHVDIDQPNGHPLVSTISSLPHSNFT</sequence>
<dbReference type="RefSeq" id="XP_629264.1">
    <property type="nucleotide sequence ID" value="XM_629262.1"/>
</dbReference>
<dbReference type="SUPFAM" id="SSF52833">
    <property type="entry name" value="Thioredoxin-like"/>
    <property type="match status" value="1"/>
</dbReference>
<dbReference type="HOGENOM" id="CLU_3128244_0_0_1"/>
<gene>
    <name evidence="2" type="ORF">DDB_G0293154</name>
</gene>
<organism evidence="2 3">
    <name type="scientific">Dictyostelium discoideum</name>
    <name type="common">Social amoeba</name>
    <dbReference type="NCBI Taxonomy" id="44689"/>
    <lineage>
        <taxon>Eukaryota</taxon>
        <taxon>Amoebozoa</taxon>
        <taxon>Evosea</taxon>
        <taxon>Eumycetozoa</taxon>
        <taxon>Dictyostelia</taxon>
        <taxon>Dictyosteliales</taxon>
        <taxon>Dictyosteliaceae</taxon>
        <taxon>Dictyostelium</taxon>
    </lineage>
</organism>
<evidence type="ECO:0000313" key="2">
    <source>
        <dbReference type="EMBL" id="EAL60929.1"/>
    </source>
</evidence>